<proteinExistence type="predicted"/>
<evidence type="ECO:0000313" key="3">
    <source>
        <dbReference type="Proteomes" id="UP001279642"/>
    </source>
</evidence>
<organism evidence="2 3">
    <name type="scientific">Dongia soli</name>
    <dbReference type="NCBI Taxonomy" id="600628"/>
    <lineage>
        <taxon>Bacteria</taxon>
        <taxon>Pseudomonadati</taxon>
        <taxon>Pseudomonadota</taxon>
        <taxon>Alphaproteobacteria</taxon>
        <taxon>Rhodospirillales</taxon>
        <taxon>Dongiaceae</taxon>
        <taxon>Dongia</taxon>
    </lineage>
</organism>
<name>A0ABU5EE14_9PROT</name>
<dbReference type="Pfam" id="PF00903">
    <property type="entry name" value="Glyoxalase"/>
    <property type="match status" value="1"/>
</dbReference>
<reference evidence="2 3" key="1">
    <citation type="journal article" date="2016" name="Antonie Van Leeuwenhoek">
        <title>Dongia soli sp. nov., isolated from soil from Dokdo, Korea.</title>
        <authorList>
            <person name="Kim D.U."/>
            <person name="Lee H."/>
            <person name="Kim H."/>
            <person name="Kim S.G."/>
            <person name="Ka J.O."/>
        </authorList>
    </citation>
    <scope>NUCLEOTIDE SEQUENCE [LARGE SCALE GENOMIC DNA]</scope>
    <source>
        <strain evidence="2 3">D78</strain>
    </source>
</reference>
<dbReference type="SUPFAM" id="SSF54593">
    <property type="entry name" value="Glyoxalase/Bleomycin resistance protein/Dihydroxybiphenyl dioxygenase"/>
    <property type="match status" value="1"/>
</dbReference>
<comment type="caution">
    <text evidence="2">The sequence shown here is derived from an EMBL/GenBank/DDBJ whole genome shotgun (WGS) entry which is preliminary data.</text>
</comment>
<dbReference type="RefSeq" id="WP_320509365.1">
    <property type="nucleotide sequence ID" value="NZ_JAXCLW010000004.1"/>
</dbReference>
<accession>A0ABU5EE14</accession>
<feature type="domain" description="Glyoxalase/fosfomycin resistance/dioxygenase" evidence="1">
    <location>
        <begin position="28"/>
        <end position="145"/>
    </location>
</feature>
<dbReference type="EMBL" id="JAXCLW010000004">
    <property type="protein sequence ID" value="MDY0884299.1"/>
    <property type="molecule type" value="Genomic_DNA"/>
</dbReference>
<sequence length="155" mass="17266">MGPEDKPKARESFMSADAYGRSLKGMGINLLVRDIARSTLFARDVLNAEIVYSDKDFAVLRHGDGDHRAEWMLHVDGTYHSNPLLGLLSDMPIRGAGVEIRLYRCDPDRAVAQAKAHHHHVLSPAADKPHGLREAYIQDPDGYCWVPSLHKRGAD</sequence>
<dbReference type="InterPro" id="IPR029068">
    <property type="entry name" value="Glyas_Bleomycin-R_OHBP_Dase"/>
</dbReference>
<protein>
    <submittedName>
        <fullName evidence="2">VOC family protein</fullName>
    </submittedName>
</protein>
<evidence type="ECO:0000313" key="2">
    <source>
        <dbReference type="EMBL" id="MDY0884299.1"/>
    </source>
</evidence>
<keyword evidence="3" id="KW-1185">Reference proteome</keyword>
<dbReference type="Gene3D" id="3.10.180.10">
    <property type="entry name" value="2,3-Dihydroxybiphenyl 1,2-Dioxygenase, domain 1"/>
    <property type="match status" value="1"/>
</dbReference>
<dbReference type="Proteomes" id="UP001279642">
    <property type="component" value="Unassembled WGS sequence"/>
</dbReference>
<dbReference type="InterPro" id="IPR004360">
    <property type="entry name" value="Glyas_Fos-R_dOase_dom"/>
</dbReference>
<gene>
    <name evidence="2" type="ORF">SMD27_15755</name>
</gene>
<evidence type="ECO:0000259" key="1">
    <source>
        <dbReference type="Pfam" id="PF00903"/>
    </source>
</evidence>